<name>A0A284QSY0_ARMOS</name>
<organism evidence="2 3">
    <name type="scientific">Armillaria ostoyae</name>
    <name type="common">Armillaria root rot fungus</name>
    <dbReference type="NCBI Taxonomy" id="47428"/>
    <lineage>
        <taxon>Eukaryota</taxon>
        <taxon>Fungi</taxon>
        <taxon>Dikarya</taxon>
        <taxon>Basidiomycota</taxon>
        <taxon>Agaricomycotina</taxon>
        <taxon>Agaricomycetes</taxon>
        <taxon>Agaricomycetidae</taxon>
        <taxon>Agaricales</taxon>
        <taxon>Marasmiineae</taxon>
        <taxon>Physalacriaceae</taxon>
        <taxon>Armillaria</taxon>
    </lineage>
</organism>
<keyword evidence="1" id="KW-0472">Membrane</keyword>
<reference evidence="3" key="1">
    <citation type="journal article" date="2017" name="Nat. Ecol. Evol.">
        <title>Genome expansion and lineage-specific genetic innovations in the forest pathogenic fungi Armillaria.</title>
        <authorList>
            <person name="Sipos G."/>
            <person name="Prasanna A.N."/>
            <person name="Walter M.C."/>
            <person name="O'Connor E."/>
            <person name="Balint B."/>
            <person name="Krizsan K."/>
            <person name="Kiss B."/>
            <person name="Hess J."/>
            <person name="Varga T."/>
            <person name="Slot J."/>
            <person name="Riley R."/>
            <person name="Boka B."/>
            <person name="Rigling D."/>
            <person name="Barry K."/>
            <person name="Lee J."/>
            <person name="Mihaltcheva S."/>
            <person name="LaButti K."/>
            <person name="Lipzen A."/>
            <person name="Waldron R."/>
            <person name="Moloney N.M."/>
            <person name="Sperisen C."/>
            <person name="Kredics L."/>
            <person name="Vagvoelgyi C."/>
            <person name="Patrignani A."/>
            <person name="Fitzpatrick D."/>
            <person name="Nagy I."/>
            <person name="Doyle S."/>
            <person name="Anderson J.B."/>
            <person name="Grigoriev I.V."/>
            <person name="Gueldener U."/>
            <person name="Muensterkoetter M."/>
            <person name="Nagy L.G."/>
        </authorList>
    </citation>
    <scope>NUCLEOTIDE SEQUENCE [LARGE SCALE GENOMIC DNA]</scope>
    <source>
        <strain evidence="3">C18/9</strain>
    </source>
</reference>
<keyword evidence="3" id="KW-1185">Reference proteome</keyword>
<gene>
    <name evidence="2" type="ORF">ARMOST_02910</name>
</gene>
<protein>
    <submittedName>
        <fullName evidence="2">Uncharacterized protein</fullName>
    </submittedName>
</protein>
<dbReference type="EMBL" id="FUEG01000002">
    <property type="protein sequence ID" value="SJK99602.1"/>
    <property type="molecule type" value="Genomic_DNA"/>
</dbReference>
<evidence type="ECO:0000256" key="1">
    <source>
        <dbReference type="SAM" id="Phobius"/>
    </source>
</evidence>
<sequence length="243" mass="27055">MNEEQRYRVLDVALLMHVVDVQYTETLNFDVASELWELRVESGFLRSPVKAVFPLSDKTLDAIASLISILIWGKTLIYVAFYFSLVRFYSNSPLATHNARKRIKGLSKAGDLTLSLNAFETGLPRFATTAPCQTNISIKIDTTQECMRYNIGEGLDVRRSLGNENDIYYSCSLRYESAIVIFGEGNGTRIVLLTLGTWVLGCSDEAGGKERKGMKAYEQTEMTFGLTADTGKDGGWVRPTTSS</sequence>
<keyword evidence="1" id="KW-1133">Transmembrane helix</keyword>
<evidence type="ECO:0000313" key="3">
    <source>
        <dbReference type="Proteomes" id="UP000219338"/>
    </source>
</evidence>
<dbReference type="Proteomes" id="UP000219338">
    <property type="component" value="Unassembled WGS sequence"/>
</dbReference>
<dbReference type="AlphaFoldDB" id="A0A284QSY0"/>
<evidence type="ECO:0000313" key="2">
    <source>
        <dbReference type="EMBL" id="SJK99602.1"/>
    </source>
</evidence>
<feature type="transmembrane region" description="Helical" evidence="1">
    <location>
        <begin position="62"/>
        <end position="83"/>
    </location>
</feature>
<proteinExistence type="predicted"/>
<dbReference type="STRING" id="47428.A0A284QSY0"/>
<keyword evidence="1" id="KW-0812">Transmembrane</keyword>
<accession>A0A284QSY0</accession>